<evidence type="ECO:0000256" key="3">
    <source>
        <dbReference type="ARBA" id="ARBA00022679"/>
    </source>
</evidence>
<evidence type="ECO:0000259" key="4">
    <source>
        <dbReference type="Pfam" id="PF00155"/>
    </source>
</evidence>
<dbReference type="GO" id="GO:0016740">
    <property type="term" value="F:transferase activity"/>
    <property type="evidence" value="ECO:0007669"/>
    <property type="project" value="UniProtKB-KW"/>
</dbReference>
<dbReference type="EMBL" id="QXFU01000875">
    <property type="protein sequence ID" value="KAE9017695.1"/>
    <property type="molecule type" value="Genomic_DNA"/>
</dbReference>
<feature type="domain" description="Aminotransferase class I/classII large" evidence="4">
    <location>
        <begin position="95"/>
        <end position="184"/>
    </location>
</feature>
<comment type="cofactor">
    <cofactor evidence="1">
        <name>pyridoxal 5'-phosphate</name>
        <dbReference type="ChEBI" id="CHEBI:597326"/>
    </cofactor>
</comment>
<reference evidence="5 6" key="1">
    <citation type="submission" date="2018-09" db="EMBL/GenBank/DDBJ databases">
        <title>Genomic investigation of the strawberry pathogen Phytophthora fragariae indicates pathogenicity is determined by transcriptional variation in three key races.</title>
        <authorList>
            <person name="Adams T.M."/>
            <person name="Armitage A.D."/>
            <person name="Sobczyk M.K."/>
            <person name="Bates H.J."/>
            <person name="Dunwell J.M."/>
            <person name="Nellist C.F."/>
            <person name="Harrison R.J."/>
        </authorList>
    </citation>
    <scope>NUCLEOTIDE SEQUENCE [LARGE SCALE GENOMIC DNA]</scope>
    <source>
        <strain evidence="5 6">SCRP324</strain>
    </source>
</reference>
<dbReference type="InterPro" id="IPR015424">
    <property type="entry name" value="PyrdxlP-dep_Trfase"/>
</dbReference>
<comment type="caution">
    <text evidence="5">The sequence shown here is derived from an EMBL/GenBank/DDBJ whole genome shotgun (WGS) entry which is preliminary data.</text>
</comment>
<evidence type="ECO:0000313" key="6">
    <source>
        <dbReference type="Proteomes" id="UP000435112"/>
    </source>
</evidence>
<accession>A0A6A3LHD3</accession>
<name>A0A6A3LHD3_9STRA</name>
<dbReference type="SUPFAM" id="SSF53383">
    <property type="entry name" value="PLP-dependent transferases"/>
    <property type="match status" value="1"/>
</dbReference>
<dbReference type="GO" id="GO:0005739">
    <property type="term" value="C:mitochondrion"/>
    <property type="evidence" value="ECO:0007669"/>
    <property type="project" value="TreeGrafter"/>
</dbReference>
<evidence type="ECO:0000313" key="5">
    <source>
        <dbReference type="EMBL" id="KAE9017695.1"/>
    </source>
</evidence>
<organism evidence="5 6">
    <name type="scientific">Phytophthora rubi</name>
    <dbReference type="NCBI Taxonomy" id="129364"/>
    <lineage>
        <taxon>Eukaryota</taxon>
        <taxon>Sar</taxon>
        <taxon>Stramenopiles</taxon>
        <taxon>Oomycota</taxon>
        <taxon>Peronosporomycetes</taxon>
        <taxon>Peronosporales</taxon>
        <taxon>Peronosporaceae</taxon>
        <taxon>Phytophthora</taxon>
    </lineage>
</organism>
<sequence>MNKKLSAASLPGPTTADTPQSVSNLVVAPVLCFFTGAHDGRRNIIVDRLRDELAEIKAAGKYKRERVIMFPQGAEISVGGDAVLNFCANNYLALDTIVYPSCFGANAGLFEVMLSKDDSTLTDELNHASIIDGIRLCKAVRHCFEHMTYLEQKLKDTQYCRTRLIATDGVFTMDGDVAPLQEIVAGDMAPLQEIVAGVAGRTVCAMLFSTKYLNEQYVSFIEVCHLFLNEAIVLGPGLAITCKFLAKKSPSAQPGGLLWQIQLGMIHDKMSRMDAERVERLIRGDDLVQRYGTFEVDHHKHRVDSQLDHDVDADEHRRFVHVRIAGGLSRHEHEHGCGGDVDLVHDLYMNYYWSGVRSSQMSRV</sequence>
<protein>
    <recommendedName>
        <fullName evidence="4">Aminotransferase class I/classII large domain-containing protein</fullName>
    </recommendedName>
</protein>
<dbReference type="Pfam" id="PF00155">
    <property type="entry name" value="Aminotran_1_2"/>
    <property type="match status" value="1"/>
</dbReference>
<gene>
    <name evidence="5" type="ORF">PR002_g13325</name>
</gene>
<dbReference type="InterPro" id="IPR015421">
    <property type="entry name" value="PyrdxlP-dep_Trfase_major"/>
</dbReference>
<evidence type="ECO:0000256" key="1">
    <source>
        <dbReference type="ARBA" id="ARBA00001933"/>
    </source>
</evidence>
<dbReference type="PANTHER" id="PTHR13693">
    <property type="entry name" value="CLASS II AMINOTRANSFERASE/8-AMINO-7-OXONONANOATE SYNTHASE"/>
    <property type="match status" value="1"/>
</dbReference>
<evidence type="ECO:0000256" key="2">
    <source>
        <dbReference type="ARBA" id="ARBA00008392"/>
    </source>
</evidence>
<dbReference type="GO" id="GO:0030170">
    <property type="term" value="F:pyridoxal phosphate binding"/>
    <property type="evidence" value="ECO:0007669"/>
    <property type="project" value="InterPro"/>
</dbReference>
<dbReference type="InterPro" id="IPR004839">
    <property type="entry name" value="Aminotransferase_I/II_large"/>
</dbReference>
<proteinExistence type="inferred from homology"/>
<dbReference type="AlphaFoldDB" id="A0A6A3LHD3"/>
<dbReference type="PANTHER" id="PTHR13693:SF102">
    <property type="entry name" value="2-AMINO-3-KETOBUTYRATE COENZYME A LIGASE, MITOCHONDRIAL"/>
    <property type="match status" value="1"/>
</dbReference>
<comment type="similarity">
    <text evidence="2">Belongs to the class-II pyridoxal-phosphate-dependent aminotransferase family.</text>
</comment>
<dbReference type="Gene3D" id="3.40.640.10">
    <property type="entry name" value="Type I PLP-dependent aspartate aminotransferase-like (Major domain)"/>
    <property type="match status" value="1"/>
</dbReference>
<dbReference type="Proteomes" id="UP000435112">
    <property type="component" value="Unassembled WGS sequence"/>
</dbReference>
<keyword evidence="3" id="KW-0808">Transferase</keyword>
<dbReference type="OrthoDB" id="10263824at2759"/>
<dbReference type="InterPro" id="IPR050087">
    <property type="entry name" value="AON_synthase_class-II"/>
</dbReference>